<comment type="caution">
    <text evidence="2">The sequence shown here is derived from an EMBL/GenBank/DDBJ whole genome shotgun (WGS) entry which is preliminary data.</text>
</comment>
<evidence type="ECO:0000259" key="1">
    <source>
        <dbReference type="Pfam" id="PF16010"/>
    </source>
</evidence>
<dbReference type="SUPFAM" id="SSF49344">
    <property type="entry name" value="CBD9-like"/>
    <property type="match status" value="1"/>
</dbReference>
<sequence>MHLQRAAAGVTAFLGLTKRQFEPDSHPYVDSDTGLKFASYTSERGVTYRVAIPDTIPADNVFETVLQVVAPHDIGWAGFAWGGTMTYNPLAIAWANGTTNVVLSSRIAYGYYTPPEYPNAEYTVLKKGTRVNATHWQLTAACKGCSSWGDEEIGVTAIDPQYHTTMAFAFSNNQVDTPESPDSSFGIHDSLGHPIFDLLTGQNADFAAKVTELAE</sequence>
<dbReference type="Pfam" id="PF16010">
    <property type="entry name" value="CDH-cyt"/>
    <property type="match status" value="1"/>
</dbReference>
<feature type="domain" description="Cellobiose dehydrogenase-like cytochrome" evidence="1">
    <location>
        <begin position="28"/>
        <end position="207"/>
    </location>
</feature>
<gene>
    <name evidence="2" type="ORF">QBC37DRAFT_204515</name>
</gene>
<protein>
    <recommendedName>
        <fullName evidence="1">Cellobiose dehydrogenase-like cytochrome domain-containing protein</fullName>
    </recommendedName>
</protein>
<dbReference type="AlphaFoldDB" id="A0AAN7B6K6"/>
<dbReference type="CDD" id="cd09630">
    <property type="entry name" value="CDH_like_cytochrome"/>
    <property type="match status" value="1"/>
</dbReference>
<dbReference type="EMBL" id="MU858138">
    <property type="protein sequence ID" value="KAK4211927.1"/>
    <property type="molecule type" value="Genomic_DNA"/>
</dbReference>
<name>A0AAN7B6K6_9PEZI</name>
<reference evidence="2" key="1">
    <citation type="journal article" date="2023" name="Mol. Phylogenet. Evol.">
        <title>Genome-scale phylogeny and comparative genomics of the fungal order Sordariales.</title>
        <authorList>
            <person name="Hensen N."/>
            <person name="Bonometti L."/>
            <person name="Westerberg I."/>
            <person name="Brannstrom I.O."/>
            <person name="Guillou S."/>
            <person name="Cros-Aarteil S."/>
            <person name="Calhoun S."/>
            <person name="Haridas S."/>
            <person name="Kuo A."/>
            <person name="Mondo S."/>
            <person name="Pangilinan J."/>
            <person name="Riley R."/>
            <person name="LaButti K."/>
            <person name="Andreopoulos B."/>
            <person name="Lipzen A."/>
            <person name="Chen C."/>
            <person name="Yan M."/>
            <person name="Daum C."/>
            <person name="Ng V."/>
            <person name="Clum A."/>
            <person name="Steindorff A."/>
            <person name="Ohm R.A."/>
            <person name="Martin F."/>
            <person name="Silar P."/>
            <person name="Natvig D.O."/>
            <person name="Lalanne C."/>
            <person name="Gautier V."/>
            <person name="Ament-Velasquez S.L."/>
            <person name="Kruys A."/>
            <person name="Hutchinson M.I."/>
            <person name="Powell A.J."/>
            <person name="Barry K."/>
            <person name="Miller A.N."/>
            <person name="Grigoriev I.V."/>
            <person name="Debuchy R."/>
            <person name="Gladieux P."/>
            <person name="Hiltunen Thoren M."/>
            <person name="Johannesson H."/>
        </authorList>
    </citation>
    <scope>NUCLEOTIDE SEQUENCE</scope>
    <source>
        <strain evidence="2">PSN293</strain>
    </source>
</reference>
<evidence type="ECO:0000313" key="2">
    <source>
        <dbReference type="EMBL" id="KAK4211927.1"/>
    </source>
</evidence>
<dbReference type="PANTHER" id="PTHR47797:SF5">
    <property type="entry name" value="CELLOBIOSE DEHYDROGENASE CYTOCHROME DOMAIN-CONTAINING PROTEIN"/>
    <property type="match status" value="1"/>
</dbReference>
<dbReference type="Proteomes" id="UP001301769">
    <property type="component" value="Unassembled WGS sequence"/>
</dbReference>
<accession>A0AAN7B6K6</accession>
<reference evidence="2" key="2">
    <citation type="submission" date="2023-05" db="EMBL/GenBank/DDBJ databases">
        <authorList>
            <consortium name="Lawrence Berkeley National Laboratory"/>
            <person name="Steindorff A."/>
            <person name="Hensen N."/>
            <person name="Bonometti L."/>
            <person name="Westerberg I."/>
            <person name="Brannstrom I.O."/>
            <person name="Guillou S."/>
            <person name="Cros-Aarteil S."/>
            <person name="Calhoun S."/>
            <person name="Haridas S."/>
            <person name="Kuo A."/>
            <person name="Mondo S."/>
            <person name="Pangilinan J."/>
            <person name="Riley R."/>
            <person name="Labutti K."/>
            <person name="Andreopoulos B."/>
            <person name="Lipzen A."/>
            <person name="Chen C."/>
            <person name="Yanf M."/>
            <person name="Daum C."/>
            <person name="Ng V."/>
            <person name="Clum A."/>
            <person name="Ohm R."/>
            <person name="Martin F."/>
            <person name="Silar P."/>
            <person name="Natvig D."/>
            <person name="Lalanne C."/>
            <person name="Gautier V."/>
            <person name="Ament-Velasquez S.L."/>
            <person name="Kruys A."/>
            <person name="Hutchinson M.I."/>
            <person name="Powell A.J."/>
            <person name="Barry K."/>
            <person name="Miller A.N."/>
            <person name="Grigoriev I.V."/>
            <person name="Debuchy R."/>
            <person name="Gladieux P."/>
            <person name="Thoren M.H."/>
            <person name="Johannesson H."/>
        </authorList>
    </citation>
    <scope>NUCLEOTIDE SEQUENCE</scope>
    <source>
        <strain evidence="2">PSN293</strain>
    </source>
</reference>
<dbReference type="PANTHER" id="PTHR47797">
    <property type="entry name" value="DEHYDROGENASE, PUTATIVE (AFU_ORTHOLOGUE AFUA_8G05805)-RELATED"/>
    <property type="match status" value="1"/>
</dbReference>
<evidence type="ECO:0000313" key="3">
    <source>
        <dbReference type="Proteomes" id="UP001301769"/>
    </source>
</evidence>
<proteinExistence type="predicted"/>
<keyword evidence="3" id="KW-1185">Reference proteome</keyword>
<dbReference type="Gene3D" id="2.60.40.1210">
    <property type="entry name" value="Cellobiose dehydrogenase, cytochrome domain"/>
    <property type="match status" value="1"/>
</dbReference>
<organism evidence="2 3">
    <name type="scientific">Rhypophila decipiens</name>
    <dbReference type="NCBI Taxonomy" id="261697"/>
    <lineage>
        <taxon>Eukaryota</taxon>
        <taxon>Fungi</taxon>
        <taxon>Dikarya</taxon>
        <taxon>Ascomycota</taxon>
        <taxon>Pezizomycotina</taxon>
        <taxon>Sordariomycetes</taxon>
        <taxon>Sordariomycetidae</taxon>
        <taxon>Sordariales</taxon>
        <taxon>Naviculisporaceae</taxon>
        <taxon>Rhypophila</taxon>
    </lineage>
</organism>
<dbReference type="InterPro" id="IPR015920">
    <property type="entry name" value="Cellobiose_DH-like_cyt"/>
</dbReference>